<dbReference type="AlphaFoldDB" id="A0A2M6ZFE3"/>
<evidence type="ECO:0000256" key="1">
    <source>
        <dbReference type="ARBA" id="ARBA00022741"/>
    </source>
</evidence>
<keyword evidence="3" id="KW-0238">DNA-binding</keyword>
<dbReference type="Proteomes" id="UP000229227">
    <property type="component" value="Unassembled WGS sequence"/>
</dbReference>
<evidence type="ECO:0000256" key="2">
    <source>
        <dbReference type="ARBA" id="ARBA00022840"/>
    </source>
</evidence>
<sequence length="125" mass="14042">IKKKMYRDPFGELIQPDTAHKHTDEQKSVIAIVKNSMGRGFQTYLLAGVTGSGKTEVYLQLAAEAINKGYSTLVLVPEIALITQMARRFRARFGESIAMLHSGLSAGERYDQWMRIARQEVDIVI</sequence>
<protein>
    <submittedName>
        <fullName evidence="5">Primosomal protein N</fullName>
    </submittedName>
</protein>
<keyword evidence="1" id="KW-0547">Nucleotide-binding</keyword>
<accession>A0A2M6ZFE3</accession>
<evidence type="ECO:0000313" key="6">
    <source>
        <dbReference type="Proteomes" id="UP000229227"/>
    </source>
</evidence>
<dbReference type="InterPro" id="IPR011545">
    <property type="entry name" value="DEAD/DEAH_box_helicase_dom"/>
</dbReference>
<dbReference type="Pfam" id="PF00270">
    <property type="entry name" value="DEAD"/>
    <property type="match status" value="1"/>
</dbReference>
<feature type="non-terminal residue" evidence="5">
    <location>
        <position position="125"/>
    </location>
</feature>
<proteinExistence type="predicted"/>
<comment type="caution">
    <text evidence="5">The sequence shown here is derived from an EMBL/GenBank/DDBJ whole genome shotgun (WGS) entry which is preliminary data.</text>
</comment>
<gene>
    <name evidence="5" type="ORF">COS91_06245</name>
</gene>
<dbReference type="GO" id="GO:0003677">
    <property type="term" value="F:DNA binding"/>
    <property type="evidence" value="ECO:0007669"/>
    <property type="project" value="UniProtKB-KW"/>
</dbReference>
<keyword evidence="2" id="KW-0067">ATP-binding</keyword>
<dbReference type="GO" id="GO:0006270">
    <property type="term" value="P:DNA replication initiation"/>
    <property type="evidence" value="ECO:0007669"/>
    <property type="project" value="TreeGrafter"/>
</dbReference>
<evidence type="ECO:0000313" key="5">
    <source>
        <dbReference type="EMBL" id="PIU51107.1"/>
    </source>
</evidence>
<dbReference type="PANTHER" id="PTHR30580:SF0">
    <property type="entry name" value="PRIMOSOMAL PROTEIN N"/>
    <property type="match status" value="1"/>
</dbReference>
<feature type="non-terminal residue" evidence="5">
    <location>
        <position position="1"/>
    </location>
</feature>
<dbReference type="SUPFAM" id="SSF52540">
    <property type="entry name" value="P-loop containing nucleoside triphosphate hydrolases"/>
    <property type="match status" value="1"/>
</dbReference>
<dbReference type="GO" id="GO:0005524">
    <property type="term" value="F:ATP binding"/>
    <property type="evidence" value="ECO:0007669"/>
    <property type="project" value="UniProtKB-KW"/>
</dbReference>
<dbReference type="GO" id="GO:0006310">
    <property type="term" value="P:DNA recombination"/>
    <property type="evidence" value="ECO:0007669"/>
    <property type="project" value="TreeGrafter"/>
</dbReference>
<name>A0A2M6ZFE3_9BACT</name>
<dbReference type="PANTHER" id="PTHR30580">
    <property type="entry name" value="PRIMOSOMAL PROTEIN N"/>
    <property type="match status" value="1"/>
</dbReference>
<dbReference type="Gene3D" id="3.40.50.300">
    <property type="entry name" value="P-loop containing nucleotide triphosphate hydrolases"/>
    <property type="match status" value="1"/>
</dbReference>
<dbReference type="GO" id="GO:0006302">
    <property type="term" value="P:double-strand break repair"/>
    <property type="evidence" value="ECO:0007669"/>
    <property type="project" value="TreeGrafter"/>
</dbReference>
<dbReference type="PROSITE" id="PS51192">
    <property type="entry name" value="HELICASE_ATP_BIND_1"/>
    <property type="match status" value="1"/>
</dbReference>
<evidence type="ECO:0000259" key="4">
    <source>
        <dbReference type="PROSITE" id="PS51192"/>
    </source>
</evidence>
<reference evidence="6" key="1">
    <citation type="submission" date="2017-09" db="EMBL/GenBank/DDBJ databases">
        <title>Depth-based differentiation of microbial function through sediment-hosted aquifers and enrichment of novel symbionts in the deep terrestrial subsurface.</title>
        <authorList>
            <person name="Probst A.J."/>
            <person name="Ladd B."/>
            <person name="Jarett J.K."/>
            <person name="Geller-Mcgrath D.E."/>
            <person name="Sieber C.M.K."/>
            <person name="Emerson J.B."/>
            <person name="Anantharaman K."/>
            <person name="Thomas B.C."/>
            <person name="Malmstrom R."/>
            <person name="Stieglmeier M."/>
            <person name="Klingl A."/>
            <person name="Woyke T."/>
            <person name="Ryan C.M."/>
            <person name="Banfield J.F."/>
        </authorList>
    </citation>
    <scope>NUCLEOTIDE SEQUENCE [LARGE SCALE GENOMIC DNA]</scope>
</reference>
<evidence type="ECO:0000256" key="3">
    <source>
        <dbReference type="ARBA" id="ARBA00023125"/>
    </source>
</evidence>
<feature type="domain" description="Helicase ATP-binding" evidence="4">
    <location>
        <begin position="35"/>
        <end position="125"/>
    </location>
</feature>
<dbReference type="GO" id="GO:0043138">
    <property type="term" value="F:3'-5' DNA helicase activity"/>
    <property type="evidence" value="ECO:0007669"/>
    <property type="project" value="TreeGrafter"/>
</dbReference>
<dbReference type="EMBL" id="PEWN01000101">
    <property type="protein sequence ID" value="PIU51107.1"/>
    <property type="molecule type" value="Genomic_DNA"/>
</dbReference>
<dbReference type="InterPro" id="IPR027417">
    <property type="entry name" value="P-loop_NTPase"/>
</dbReference>
<dbReference type="InterPro" id="IPR014001">
    <property type="entry name" value="Helicase_ATP-bd"/>
</dbReference>
<organism evidence="5 6">
    <name type="scientific">Candidatus Desantisbacteria bacterium CG07_land_8_20_14_0_80_39_15</name>
    <dbReference type="NCBI Taxonomy" id="1974549"/>
    <lineage>
        <taxon>Bacteria</taxon>
        <taxon>Candidatus Desantisiibacteriota</taxon>
    </lineage>
</organism>